<evidence type="ECO:0000256" key="1">
    <source>
        <dbReference type="ARBA" id="ARBA00008683"/>
    </source>
</evidence>
<dbReference type="InterPro" id="IPR002142">
    <property type="entry name" value="Peptidase_S49"/>
</dbReference>
<dbReference type="NCBIfam" id="TIGR00706">
    <property type="entry name" value="SppA_dom"/>
    <property type="match status" value="1"/>
</dbReference>
<dbReference type="EMBL" id="CP144914">
    <property type="protein sequence ID" value="WWD79303.1"/>
    <property type="molecule type" value="Genomic_DNA"/>
</dbReference>
<gene>
    <name evidence="6" type="primary">sppA</name>
    <name evidence="6" type="ORF">FTX54_012870</name>
</gene>
<keyword evidence="2" id="KW-0645">Protease</keyword>
<evidence type="ECO:0000259" key="5">
    <source>
        <dbReference type="Pfam" id="PF01343"/>
    </source>
</evidence>
<dbReference type="PANTHER" id="PTHR42987">
    <property type="entry name" value="PEPTIDASE S49"/>
    <property type="match status" value="1"/>
</dbReference>
<feature type="domain" description="Peptidase S49" evidence="5">
    <location>
        <begin position="129"/>
        <end position="274"/>
    </location>
</feature>
<dbReference type="GO" id="GO:0008236">
    <property type="term" value="F:serine-type peptidase activity"/>
    <property type="evidence" value="ECO:0007669"/>
    <property type="project" value="UniProtKB-KW"/>
</dbReference>
<dbReference type="OrthoDB" id="9764363at2"/>
<dbReference type="InterPro" id="IPR047272">
    <property type="entry name" value="S49_SppA_C"/>
</dbReference>
<sequence>MNVKRWIALGAVALIIVAAGVFRFGTAAFQTDAESFFGGEEDGMSEQLVEEGTDPGKIAVIHIEGVLQAGAGGAFGGGYNHELLLDQLDHAAEDGQVDGIVLRVNTPGGGVVESDEIHDKVVEVREEFGKDVYVSMGAQAASGGYYVAAPADRIFANGQTITGSLGVIMQSFNVSELAEDLGISDQTIKSGEFKDIMSATREMTEEDEEILQSIVDDAYSQFVGVIDEGREDLSRSEVEELADGRIYTGGQAVENGLVDDLGNMDDTIEAMKENLGSNPNVIEYEQGFNFGSFVSVQMDNLFEQRKINQLASWLELNQGPRLMYLYTD</sequence>
<dbReference type="InterPro" id="IPR004635">
    <property type="entry name" value="Pept_S49_SppA"/>
</dbReference>
<dbReference type="Gene3D" id="3.90.226.10">
    <property type="entry name" value="2-enoyl-CoA Hydratase, Chain A, domain 1"/>
    <property type="match status" value="2"/>
</dbReference>
<dbReference type="AlphaFoldDB" id="A0A5C7F8L4"/>
<dbReference type="RefSeq" id="WP_147803390.1">
    <property type="nucleotide sequence ID" value="NZ_CP144914.1"/>
</dbReference>
<dbReference type="Pfam" id="PF01343">
    <property type="entry name" value="Peptidase_S49"/>
    <property type="match status" value="1"/>
</dbReference>
<evidence type="ECO:0000256" key="4">
    <source>
        <dbReference type="ARBA" id="ARBA00022825"/>
    </source>
</evidence>
<dbReference type="InterPro" id="IPR029045">
    <property type="entry name" value="ClpP/crotonase-like_dom_sf"/>
</dbReference>
<accession>A0A5C7F8L4</accession>
<name>A0A5C7F8L4_9BACI</name>
<dbReference type="GO" id="GO:0006508">
    <property type="term" value="P:proteolysis"/>
    <property type="evidence" value="ECO:0007669"/>
    <property type="project" value="UniProtKB-KW"/>
</dbReference>
<protein>
    <submittedName>
        <fullName evidence="6">Signal peptide peptidase SppA</fullName>
    </submittedName>
</protein>
<keyword evidence="4" id="KW-0720">Serine protease</keyword>
<keyword evidence="3" id="KW-0378">Hydrolase</keyword>
<dbReference type="CDD" id="cd07023">
    <property type="entry name" value="S49_Sppa_N_C"/>
    <property type="match status" value="1"/>
</dbReference>
<dbReference type="KEGG" id="ahal:FTX54_012870"/>
<organism evidence="6 7">
    <name type="scientific">Alkalicoccus halolimnae</name>
    <dbReference type="NCBI Taxonomy" id="1667239"/>
    <lineage>
        <taxon>Bacteria</taxon>
        <taxon>Bacillati</taxon>
        <taxon>Bacillota</taxon>
        <taxon>Bacilli</taxon>
        <taxon>Bacillales</taxon>
        <taxon>Bacillaceae</taxon>
        <taxon>Alkalicoccus</taxon>
    </lineage>
</organism>
<reference evidence="6 7" key="1">
    <citation type="submission" date="2024-01" db="EMBL/GenBank/DDBJ databases">
        <title>Complete Genome Sequence of Alkalicoccus halolimnae BZ-SZ-XJ29T, a Moderately Halophilic Bacterium Isolated from a Salt Lake.</title>
        <authorList>
            <person name="Zhao B."/>
        </authorList>
    </citation>
    <scope>NUCLEOTIDE SEQUENCE [LARGE SCALE GENOMIC DNA]</scope>
    <source>
        <strain evidence="6 7">BZ-SZ-XJ29</strain>
    </source>
</reference>
<proteinExistence type="inferred from homology"/>
<keyword evidence="7" id="KW-1185">Reference proteome</keyword>
<dbReference type="PANTHER" id="PTHR42987:SF7">
    <property type="entry name" value="SIGNAL PEPTIDE PEPTIDASE SPPA-RELATED"/>
    <property type="match status" value="1"/>
</dbReference>
<evidence type="ECO:0000256" key="3">
    <source>
        <dbReference type="ARBA" id="ARBA00022801"/>
    </source>
</evidence>
<dbReference type="SUPFAM" id="SSF52096">
    <property type="entry name" value="ClpP/crotonase"/>
    <property type="match status" value="1"/>
</dbReference>
<evidence type="ECO:0000256" key="2">
    <source>
        <dbReference type="ARBA" id="ARBA00022670"/>
    </source>
</evidence>
<evidence type="ECO:0000313" key="6">
    <source>
        <dbReference type="EMBL" id="WWD79303.1"/>
    </source>
</evidence>
<evidence type="ECO:0000313" key="7">
    <source>
        <dbReference type="Proteomes" id="UP000321816"/>
    </source>
</evidence>
<dbReference type="Proteomes" id="UP000321816">
    <property type="component" value="Chromosome"/>
</dbReference>
<comment type="similarity">
    <text evidence="1">Belongs to the peptidase S49 family.</text>
</comment>